<name>A0A0Q9YST9_9GAMM</name>
<dbReference type="Proteomes" id="UP000051497">
    <property type="component" value="Unassembled WGS sequence"/>
</dbReference>
<reference evidence="3" key="3">
    <citation type="submission" date="2021-06" db="EMBL/GenBank/DDBJ databases">
        <title>Genomic Description and Analysis of Intracellular Bacteria, Candidatus Berkiella cookevillensis and Candidatus Berkiella aquae.</title>
        <authorList>
            <person name="Kidane D.T."/>
            <person name="Mehari Y.T."/>
            <person name="Rice F.C."/>
            <person name="Arivett B.A."/>
            <person name="Farone A.L."/>
            <person name="Berk S.G."/>
            <person name="Farone M.B."/>
        </authorList>
    </citation>
    <scope>NUCLEOTIDE SEQUENCE</scope>
    <source>
        <strain evidence="3">HT99</strain>
    </source>
</reference>
<dbReference type="RefSeq" id="WP_075067301.1">
    <property type="nucleotide sequence ID" value="NZ_LKAJ02000001.1"/>
</dbReference>
<keyword evidence="4" id="KW-1185">Reference proteome</keyword>
<evidence type="ECO:0000313" key="2">
    <source>
        <dbReference type="EMBL" id="KRG19719.1"/>
    </source>
</evidence>
<accession>A0A0Q9YST9</accession>
<feature type="region of interest" description="Disordered" evidence="1">
    <location>
        <begin position="312"/>
        <end position="331"/>
    </location>
</feature>
<dbReference type="SUPFAM" id="SSF56784">
    <property type="entry name" value="HAD-like"/>
    <property type="match status" value="1"/>
</dbReference>
<evidence type="ECO:0000313" key="4">
    <source>
        <dbReference type="Proteomes" id="UP000051497"/>
    </source>
</evidence>
<dbReference type="InterPro" id="IPR036412">
    <property type="entry name" value="HAD-like_sf"/>
</dbReference>
<proteinExistence type="predicted"/>
<dbReference type="STRING" id="295108.HT99x_02698"/>
<sequence>MAVRGPIPNKLLIILDLDYTHYNTEKDGIVMLGELNASDDAIALQCGLILDHELTLEEKILFTKEKAKNWLHFYKTQVEIAKASGIQLVFGIVTNKTHYDDIVEHAVIAFRELLEPGHSGIYAHDEKNQEYCLIKQGNGYHYENLNKVEQRGYMGDCPFSPIIVVYKEDKGPHILSIAQHHGILPEHCLVLDDTPDVIFDAQRYGIRTVSFHEFCPAIREGTEKAALFKRLDDPLFVQEVLQKKRLEIVSHIEAMIMSVQQKRIQTISHTTIKEDPKDPFDILHSWGSYRLRFPLAKLVLSYSNASGGGEACSSYSASSNSEQDVGFRRTP</sequence>
<protein>
    <submittedName>
        <fullName evidence="2">Uncharacterized protein</fullName>
    </submittedName>
</protein>
<evidence type="ECO:0000313" key="3">
    <source>
        <dbReference type="EMBL" id="MCS5710780.1"/>
    </source>
</evidence>
<organism evidence="2">
    <name type="scientific">Candidatus Berkiella aquae</name>
    <dbReference type="NCBI Taxonomy" id="295108"/>
    <lineage>
        <taxon>Bacteria</taxon>
        <taxon>Pseudomonadati</taxon>
        <taxon>Pseudomonadota</taxon>
        <taxon>Gammaproteobacteria</taxon>
        <taxon>Candidatus Berkiellales</taxon>
        <taxon>Candidatus Berkiellaceae</taxon>
        <taxon>Candidatus Berkiella</taxon>
    </lineage>
</organism>
<reference evidence="2" key="1">
    <citation type="submission" date="2015-09" db="EMBL/GenBank/DDBJ databases">
        <title>Draft Genome Sequences of Two Novel Amoeba-resistant Intranuclear Bacteria, Candidatus Berkiella cookevillensis and Candidatus Berkiella aquae.</title>
        <authorList>
            <person name="Mehari Y.T."/>
            <person name="Arivett B.A."/>
            <person name="Farone A.L."/>
            <person name="Gunderson J.H."/>
            <person name="Farone M.B."/>
        </authorList>
    </citation>
    <scope>NUCLEOTIDE SEQUENCE [LARGE SCALE GENOMIC DNA]</scope>
    <source>
        <strain evidence="2">HT99</strain>
    </source>
</reference>
<dbReference type="EMBL" id="LKAJ02000001">
    <property type="protein sequence ID" value="MCS5710780.1"/>
    <property type="molecule type" value="Genomic_DNA"/>
</dbReference>
<dbReference type="AlphaFoldDB" id="A0A0Q9YST9"/>
<feature type="compositionally biased region" description="Low complexity" evidence="1">
    <location>
        <begin position="312"/>
        <end position="321"/>
    </location>
</feature>
<gene>
    <name evidence="3" type="ORF">HT99x_005010</name>
    <name evidence="2" type="ORF">HT99x_02698</name>
</gene>
<comment type="caution">
    <text evidence="2">The sequence shown here is derived from an EMBL/GenBank/DDBJ whole genome shotgun (WGS) entry which is preliminary data.</text>
</comment>
<reference evidence="3" key="2">
    <citation type="journal article" date="2016" name="Genome Announc.">
        <title>Draft Genome Sequences of Two Novel Amoeba-Resistant Intranuclear Bacteria, 'Candidatus Berkiella cookevillensis' and 'Candidatus Berkiella aquae'.</title>
        <authorList>
            <person name="Mehari Y.T."/>
            <person name="Arivett B.A."/>
            <person name="Farone A.L."/>
            <person name="Gunderson J.H."/>
            <person name="Farone M.B."/>
        </authorList>
    </citation>
    <scope>NUCLEOTIDE SEQUENCE</scope>
    <source>
        <strain evidence="3">HT99</strain>
    </source>
</reference>
<evidence type="ECO:0000256" key="1">
    <source>
        <dbReference type="SAM" id="MobiDB-lite"/>
    </source>
</evidence>
<dbReference type="OrthoDB" id="5293434at2"/>
<dbReference type="EMBL" id="LKAJ01000015">
    <property type="protein sequence ID" value="KRG19719.1"/>
    <property type="molecule type" value="Genomic_DNA"/>
</dbReference>